<keyword evidence="4" id="KW-1185">Reference proteome</keyword>
<keyword evidence="1" id="KW-0472">Membrane</keyword>
<dbReference type="EMBL" id="NPMS01000001">
    <property type="protein sequence ID" value="OZU90056.1"/>
    <property type="molecule type" value="Genomic_DNA"/>
</dbReference>
<evidence type="ECO:0000259" key="2">
    <source>
        <dbReference type="Pfam" id="PF12164"/>
    </source>
</evidence>
<organism evidence="3 4">
    <name type="scientific">Virgibacillus indicus</name>
    <dbReference type="NCBI Taxonomy" id="2024554"/>
    <lineage>
        <taxon>Bacteria</taxon>
        <taxon>Bacillati</taxon>
        <taxon>Bacillota</taxon>
        <taxon>Bacilli</taxon>
        <taxon>Bacillales</taxon>
        <taxon>Bacillaceae</taxon>
        <taxon>Virgibacillus</taxon>
    </lineage>
</organism>
<gene>
    <name evidence="3" type="ORF">CIL03_02650</name>
</gene>
<protein>
    <submittedName>
        <fullName evidence="3">Stage V sporulation protein AA</fullName>
    </submittedName>
</protein>
<name>A0A265NFK3_9BACI</name>
<feature type="domain" description="Stage V sporulation protein AA" evidence="2">
    <location>
        <begin position="4"/>
        <end position="90"/>
    </location>
</feature>
<proteinExistence type="predicted"/>
<evidence type="ECO:0000313" key="3">
    <source>
        <dbReference type="EMBL" id="OZU90056.1"/>
    </source>
</evidence>
<dbReference type="Gene3D" id="2.60.480.10">
    <property type="entry name" value="eubacterium ventriosum atcc domain"/>
    <property type="match status" value="1"/>
</dbReference>
<dbReference type="InterPro" id="IPR021997">
    <property type="entry name" value="SporV_AA"/>
</dbReference>
<evidence type="ECO:0000313" key="4">
    <source>
        <dbReference type="Proteomes" id="UP000216498"/>
    </source>
</evidence>
<keyword evidence="1" id="KW-0812">Transmembrane</keyword>
<dbReference type="AlphaFoldDB" id="A0A265NFK3"/>
<dbReference type="Pfam" id="PF12164">
    <property type="entry name" value="SporV_AA"/>
    <property type="match status" value="1"/>
</dbReference>
<dbReference type="InterPro" id="IPR038548">
    <property type="entry name" value="SporV_AA_N_sf"/>
</dbReference>
<reference evidence="3 4" key="1">
    <citation type="submission" date="2017-08" db="EMBL/GenBank/DDBJ databases">
        <title>Virgibacillus indicus sp. nov. and Virgibacillus profoundi sp. nov, two moderately halophilic bacteria isolated from marine sediment by using the Microfluidic Streak Plate.</title>
        <authorList>
            <person name="Xu B."/>
            <person name="Hu B."/>
            <person name="Wang J."/>
            <person name="Zhu Y."/>
            <person name="Huang L."/>
            <person name="Du W."/>
            <person name="Huang Y."/>
        </authorList>
    </citation>
    <scope>NUCLEOTIDE SEQUENCE [LARGE SCALE GENOMIC DNA]</scope>
    <source>
        <strain evidence="3 4">IO3-P2-C2</strain>
    </source>
</reference>
<feature type="transmembrane region" description="Helical" evidence="1">
    <location>
        <begin position="96"/>
        <end position="119"/>
    </location>
</feature>
<dbReference type="Proteomes" id="UP000216498">
    <property type="component" value="Unassembled WGS sequence"/>
</dbReference>
<evidence type="ECO:0000256" key="1">
    <source>
        <dbReference type="SAM" id="Phobius"/>
    </source>
</evidence>
<comment type="caution">
    <text evidence="3">The sequence shown here is derived from an EMBL/GenBank/DDBJ whole genome shotgun (WGS) entry which is preliminary data.</text>
</comment>
<dbReference type="RefSeq" id="WP_094883655.1">
    <property type="nucleotide sequence ID" value="NZ_NPMS01000001.1"/>
</dbReference>
<keyword evidence="1" id="KW-1133">Transmembrane helix</keyword>
<dbReference type="OrthoDB" id="9782754at2"/>
<accession>A0A265NFK3</accession>
<sequence length="205" mass="24144">MGDIVYLRMKKNLELSALQEIQLKDIAFISTSSSKKRELENIPIYRITKKDKNIVIIESFLIIDHINTVFENLEFQLIGPAQTIIRIKKKRKKTSVLLIACIWLLLFVGTAMTIMNFHYDVSMQEVQQKLHYLLTGEQNEFPLWIQIPYSIGLGLGTLLFFNHWFNKRFNEEPSPLEVEIYNYQQDLDNYLTHYENKLNDTKPAD</sequence>
<feature type="transmembrane region" description="Helical" evidence="1">
    <location>
        <begin position="143"/>
        <end position="161"/>
    </location>
</feature>